<dbReference type="GeneID" id="80882906"/>
<dbReference type="GO" id="GO:0043047">
    <property type="term" value="F:single-stranded telomeric DNA binding"/>
    <property type="evidence" value="ECO:0007669"/>
    <property type="project" value="InterPro"/>
</dbReference>
<dbReference type="SUPFAM" id="SSF50249">
    <property type="entry name" value="Nucleic acid-binding proteins"/>
    <property type="match status" value="1"/>
</dbReference>
<feature type="region of interest" description="Disordered" evidence="8">
    <location>
        <begin position="156"/>
        <end position="199"/>
    </location>
</feature>
<dbReference type="AlphaFoldDB" id="A0AAD7QR09"/>
<dbReference type="GO" id="GO:0000781">
    <property type="term" value="C:chromosome, telomeric region"/>
    <property type="evidence" value="ECO:0007669"/>
    <property type="project" value="UniProtKB-SubCell"/>
</dbReference>
<evidence type="ECO:0000256" key="4">
    <source>
        <dbReference type="ARBA" id="ARBA00022454"/>
    </source>
</evidence>
<evidence type="ECO:0000256" key="5">
    <source>
        <dbReference type="ARBA" id="ARBA00022895"/>
    </source>
</evidence>
<keyword evidence="6" id="KW-0238">DNA-binding</keyword>
<dbReference type="EMBL" id="JARPMG010000006">
    <property type="protein sequence ID" value="KAJ8099676.1"/>
    <property type="molecule type" value="Genomic_DNA"/>
</dbReference>
<gene>
    <name evidence="10" type="ORF">POJ06DRAFT_254203</name>
</gene>
<keyword evidence="5" id="KW-0779">Telomere</keyword>
<name>A0AAD7QR09_9ASCO</name>
<keyword evidence="7" id="KW-0539">Nucleus</keyword>
<feature type="compositionally biased region" description="Polar residues" evidence="8">
    <location>
        <begin position="467"/>
        <end position="493"/>
    </location>
</feature>
<keyword evidence="4" id="KW-0158">Chromosome</keyword>
<evidence type="ECO:0000259" key="9">
    <source>
        <dbReference type="Pfam" id="PF16686"/>
    </source>
</evidence>
<feature type="compositionally biased region" description="Basic and acidic residues" evidence="8">
    <location>
        <begin position="446"/>
        <end position="464"/>
    </location>
</feature>
<reference evidence="10" key="1">
    <citation type="submission" date="2023-03" db="EMBL/GenBank/DDBJ databases">
        <title>Near-Complete genome sequence of Lipomyces tetrasporous NRRL Y-64009, an oleaginous yeast capable of growing on lignocellulosic hydrolysates.</title>
        <authorList>
            <consortium name="Lawrence Berkeley National Laboratory"/>
            <person name="Jagtap S.S."/>
            <person name="Liu J.-J."/>
            <person name="Walukiewicz H.E."/>
            <person name="Pangilinan J."/>
            <person name="Lipzen A."/>
            <person name="Ahrendt S."/>
            <person name="Koriabine M."/>
            <person name="Cobaugh K."/>
            <person name="Salamov A."/>
            <person name="Yoshinaga Y."/>
            <person name="Ng V."/>
            <person name="Daum C."/>
            <person name="Grigoriev I.V."/>
            <person name="Slininger P.J."/>
            <person name="Dien B.S."/>
            <person name="Jin Y.-S."/>
            <person name="Rao C.V."/>
        </authorList>
    </citation>
    <scope>NUCLEOTIDE SEQUENCE</scope>
    <source>
        <strain evidence="10">NRRL Y-64009</strain>
    </source>
</reference>
<dbReference type="Proteomes" id="UP001217417">
    <property type="component" value="Unassembled WGS sequence"/>
</dbReference>
<comment type="subcellular location">
    <subcellularLocation>
        <location evidence="2">Chromosome</location>
        <location evidence="2">Telomere</location>
    </subcellularLocation>
    <subcellularLocation>
        <location evidence="1">Nucleus</location>
    </subcellularLocation>
</comment>
<sequence length="534" mass="59151">MDCPIIEHIRDVDRGHVGSAVYCFGGRVDELKGPLTARTGALYISVILTDATVNVDYERMQATIFGRDDKSLPRVQPGDYLFLTNVKFQLRDHGSIHCVSTAKTTYYGWDPSIPKKVTKNEKVLVTPQQLSILSKYFMKHCRELLAREHDRGVVTVRQQHSNAPGNTPSKQSNVPSNAPPKPSTEAPTSAQPRQEPAVVPTNVIVSTSNTYNGTFSKPRILLRDLTASMTTSVVVQVIRALTSGRTYVLQVSDFTSNEAFKACDAVEGMGLPCGKYSMEVAVYDGSKKYCLDNIECGAIITIDQLQLRMSPYGNLEARVNGDRMNPARSFIRVLAEDDPEALIVIARRAKCLERLRRNEYENGLTLPPEPKFGKDAQNGVHADSKAVEASPHQESTLSRSVGQYEPRQSLSPSRYSDPPTRTFDPADYRKASKLPSSQSDMNPPVKGEKRKNEEADENASKRLDAVSQPSTNTEINKPSRTSLNGKENATQAVKSPPAQPATKLSQNSKYFFTDSEFSRLLMCYGKYIAVTERC</sequence>
<evidence type="ECO:0000256" key="1">
    <source>
        <dbReference type="ARBA" id="ARBA00004123"/>
    </source>
</evidence>
<proteinExistence type="inferred from homology"/>
<dbReference type="Pfam" id="PF16686">
    <property type="entry name" value="POT1PC"/>
    <property type="match status" value="1"/>
</dbReference>
<protein>
    <recommendedName>
        <fullName evidence="9">Protection of telomeres protein 1 ssDNA-binding domain-containing protein</fullName>
    </recommendedName>
</protein>
<evidence type="ECO:0000256" key="3">
    <source>
        <dbReference type="ARBA" id="ARBA00008442"/>
    </source>
</evidence>
<dbReference type="RefSeq" id="XP_056043126.1">
    <property type="nucleotide sequence ID" value="XM_056187740.1"/>
</dbReference>
<evidence type="ECO:0000256" key="6">
    <source>
        <dbReference type="ARBA" id="ARBA00023125"/>
    </source>
</evidence>
<evidence type="ECO:0000313" key="11">
    <source>
        <dbReference type="Proteomes" id="UP001217417"/>
    </source>
</evidence>
<comment type="similarity">
    <text evidence="3">Belongs to the telombin family.</text>
</comment>
<dbReference type="InterPro" id="IPR012340">
    <property type="entry name" value="NA-bd_OB-fold"/>
</dbReference>
<feature type="domain" description="Protection of telomeres protein 1 ssDNA-binding" evidence="9">
    <location>
        <begin position="222"/>
        <end position="350"/>
    </location>
</feature>
<dbReference type="Gene3D" id="2.40.50.140">
    <property type="entry name" value="Nucleic acid-binding proteins"/>
    <property type="match status" value="2"/>
</dbReference>
<dbReference type="GO" id="GO:0005634">
    <property type="term" value="C:nucleus"/>
    <property type="evidence" value="ECO:0007669"/>
    <property type="project" value="UniProtKB-SubCell"/>
</dbReference>
<feature type="compositionally biased region" description="Polar residues" evidence="8">
    <location>
        <begin position="392"/>
        <end position="414"/>
    </location>
</feature>
<feature type="region of interest" description="Disordered" evidence="8">
    <location>
        <begin position="362"/>
        <end position="503"/>
    </location>
</feature>
<evidence type="ECO:0000313" key="10">
    <source>
        <dbReference type="EMBL" id="KAJ8099676.1"/>
    </source>
</evidence>
<feature type="compositionally biased region" description="Polar residues" evidence="8">
    <location>
        <begin position="156"/>
        <end position="176"/>
    </location>
</feature>
<evidence type="ECO:0000256" key="7">
    <source>
        <dbReference type="ARBA" id="ARBA00023242"/>
    </source>
</evidence>
<keyword evidence="11" id="KW-1185">Reference proteome</keyword>
<comment type="caution">
    <text evidence="10">The sequence shown here is derived from an EMBL/GenBank/DDBJ whole genome shotgun (WGS) entry which is preliminary data.</text>
</comment>
<dbReference type="InterPro" id="IPR032042">
    <property type="entry name" value="POT1PC"/>
</dbReference>
<evidence type="ECO:0000256" key="8">
    <source>
        <dbReference type="SAM" id="MobiDB-lite"/>
    </source>
</evidence>
<accession>A0AAD7QR09</accession>
<organism evidence="10 11">
    <name type="scientific">Lipomyces tetrasporus</name>
    <dbReference type="NCBI Taxonomy" id="54092"/>
    <lineage>
        <taxon>Eukaryota</taxon>
        <taxon>Fungi</taxon>
        <taxon>Dikarya</taxon>
        <taxon>Ascomycota</taxon>
        <taxon>Saccharomycotina</taxon>
        <taxon>Lipomycetes</taxon>
        <taxon>Lipomycetales</taxon>
        <taxon>Lipomycetaceae</taxon>
        <taxon>Lipomyces</taxon>
    </lineage>
</organism>
<evidence type="ECO:0000256" key="2">
    <source>
        <dbReference type="ARBA" id="ARBA00004574"/>
    </source>
</evidence>